<feature type="transmembrane region" description="Helical" evidence="6">
    <location>
        <begin position="373"/>
        <end position="391"/>
    </location>
</feature>
<sequence length="521" mass="56376">MKTDGNFRKIAKGGAVFTGGSIGATAIQFVTGLIVIRLLERSDYGLISLGTTAVTILTVISMLGFRTAVPRFLARHRAQGNKVIAGEVAGTALMCAVVLSSLFALMLYGQATLVAHMFDKPAVAPVFRMLALMLPAMVLIETFSAIFQGMENVRAKVIFQDLTMNLMRLILLLPVAIAGLGFQGVLWAYVSTAWITLAIYLVYAIRNVRGVLHPQVSWAVTKDLLWFSFPLLGVSIMTNVVTWAATLTLGYLQPAEELGRFSAPLRLAAILPVPLAGMTFLFLPVVSKLVARDARQEILELYRSTTKWAFIVTMPLLMYFVVDAEFMVTLLFGAAYHDSANVLRILMIGFAINAFTGPNASAIVAFGDTGTPFVLAMLAAGSAVLLCLLLVPQYGALGAALGTAIAKSVSHVLMSVMLYRKFRIHALTAAFLKPVLFVAVVTALAGGLLHNVHVESPLLHLLLFLGVTALTLSAPLVTRTLVKADLDLIGSIERRIWGKPRITRKLRRWVVDQPAGQGPER</sequence>
<dbReference type="Proteomes" id="UP000295707">
    <property type="component" value="Unassembled WGS sequence"/>
</dbReference>
<name>A0A4R1HD09_9GAMM</name>
<evidence type="ECO:0000256" key="5">
    <source>
        <dbReference type="ARBA" id="ARBA00023136"/>
    </source>
</evidence>
<comment type="subcellular location">
    <subcellularLocation>
        <location evidence="1">Cell membrane</location>
        <topology evidence="1">Multi-pass membrane protein</topology>
    </subcellularLocation>
</comment>
<evidence type="ECO:0000256" key="4">
    <source>
        <dbReference type="ARBA" id="ARBA00022989"/>
    </source>
</evidence>
<dbReference type="Pfam" id="PF13440">
    <property type="entry name" value="Polysacc_synt_3"/>
    <property type="match status" value="1"/>
</dbReference>
<feature type="transmembrane region" description="Helical" evidence="6">
    <location>
        <begin position="44"/>
        <end position="65"/>
    </location>
</feature>
<keyword evidence="8" id="KW-1185">Reference proteome</keyword>
<feature type="transmembrane region" description="Helical" evidence="6">
    <location>
        <begin position="458"/>
        <end position="477"/>
    </location>
</feature>
<organism evidence="7 8">
    <name type="scientific">Thiogranum longum</name>
    <dbReference type="NCBI Taxonomy" id="1537524"/>
    <lineage>
        <taxon>Bacteria</taxon>
        <taxon>Pseudomonadati</taxon>
        <taxon>Pseudomonadota</taxon>
        <taxon>Gammaproteobacteria</taxon>
        <taxon>Chromatiales</taxon>
        <taxon>Ectothiorhodospiraceae</taxon>
        <taxon>Thiogranum</taxon>
    </lineage>
</organism>
<keyword evidence="3 6" id="KW-0812">Transmembrane</keyword>
<feature type="transmembrane region" description="Helical" evidence="6">
    <location>
        <begin position="308"/>
        <end position="336"/>
    </location>
</feature>
<dbReference type="OrthoDB" id="103403at2"/>
<evidence type="ECO:0000313" key="8">
    <source>
        <dbReference type="Proteomes" id="UP000295707"/>
    </source>
</evidence>
<proteinExistence type="predicted"/>
<gene>
    <name evidence="7" type="ORF">DFR30_1435</name>
</gene>
<protein>
    <submittedName>
        <fullName evidence="7">O-antigen/teichoic acid export membrane protein</fullName>
    </submittedName>
</protein>
<evidence type="ECO:0000256" key="2">
    <source>
        <dbReference type="ARBA" id="ARBA00022475"/>
    </source>
</evidence>
<feature type="transmembrane region" description="Helical" evidence="6">
    <location>
        <begin position="265"/>
        <end position="287"/>
    </location>
</feature>
<dbReference type="RefSeq" id="WP_132971987.1">
    <property type="nucleotide sequence ID" value="NZ_SMFX01000001.1"/>
</dbReference>
<dbReference type="EMBL" id="SMFX01000001">
    <property type="protein sequence ID" value="TCK18165.1"/>
    <property type="molecule type" value="Genomic_DNA"/>
</dbReference>
<dbReference type="PANTHER" id="PTHR30250">
    <property type="entry name" value="PST FAMILY PREDICTED COLANIC ACID TRANSPORTER"/>
    <property type="match status" value="1"/>
</dbReference>
<feature type="transmembrane region" description="Helical" evidence="6">
    <location>
        <begin position="86"/>
        <end position="109"/>
    </location>
</feature>
<dbReference type="InterPro" id="IPR050833">
    <property type="entry name" value="Poly_Biosynth_Transport"/>
</dbReference>
<accession>A0A4R1HD09</accession>
<feature type="transmembrane region" description="Helical" evidence="6">
    <location>
        <begin position="129"/>
        <end position="150"/>
    </location>
</feature>
<feature type="transmembrane region" description="Helical" evidence="6">
    <location>
        <begin position="15"/>
        <end position="38"/>
    </location>
</feature>
<reference evidence="7 8" key="1">
    <citation type="submission" date="2019-03" db="EMBL/GenBank/DDBJ databases">
        <title>Genomic Encyclopedia of Type Strains, Phase IV (KMG-IV): sequencing the most valuable type-strain genomes for metagenomic binning, comparative biology and taxonomic classification.</title>
        <authorList>
            <person name="Goeker M."/>
        </authorList>
    </citation>
    <scope>NUCLEOTIDE SEQUENCE [LARGE SCALE GENOMIC DNA]</scope>
    <source>
        <strain evidence="7 8">DSM 19610</strain>
    </source>
</reference>
<comment type="caution">
    <text evidence="7">The sequence shown here is derived from an EMBL/GenBank/DDBJ whole genome shotgun (WGS) entry which is preliminary data.</text>
</comment>
<feature type="transmembrane region" description="Helical" evidence="6">
    <location>
        <begin position="162"/>
        <end position="180"/>
    </location>
</feature>
<evidence type="ECO:0000256" key="6">
    <source>
        <dbReference type="SAM" id="Phobius"/>
    </source>
</evidence>
<evidence type="ECO:0000256" key="1">
    <source>
        <dbReference type="ARBA" id="ARBA00004651"/>
    </source>
</evidence>
<dbReference type="PANTHER" id="PTHR30250:SF27">
    <property type="entry name" value="POLYSACCHARIDE BIOSYNTHESIS PROTEIN"/>
    <property type="match status" value="1"/>
</dbReference>
<evidence type="ECO:0000313" key="7">
    <source>
        <dbReference type="EMBL" id="TCK18165.1"/>
    </source>
</evidence>
<evidence type="ECO:0000256" key="3">
    <source>
        <dbReference type="ARBA" id="ARBA00022692"/>
    </source>
</evidence>
<feature type="transmembrane region" description="Helical" evidence="6">
    <location>
        <begin position="397"/>
        <end position="419"/>
    </location>
</feature>
<feature type="transmembrane region" description="Helical" evidence="6">
    <location>
        <begin position="224"/>
        <end position="245"/>
    </location>
</feature>
<dbReference type="GO" id="GO:0005886">
    <property type="term" value="C:plasma membrane"/>
    <property type="evidence" value="ECO:0007669"/>
    <property type="project" value="UniProtKB-SubCell"/>
</dbReference>
<feature type="transmembrane region" description="Helical" evidence="6">
    <location>
        <begin position="431"/>
        <end position="452"/>
    </location>
</feature>
<dbReference type="CDD" id="cd13128">
    <property type="entry name" value="MATE_Wzx_like"/>
    <property type="match status" value="1"/>
</dbReference>
<dbReference type="AlphaFoldDB" id="A0A4R1HD09"/>
<keyword evidence="4 6" id="KW-1133">Transmembrane helix</keyword>
<feature type="transmembrane region" description="Helical" evidence="6">
    <location>
        <begin position="342"/>
        <end position="366"/>
    </location>
</feature>
<keyword evidence="2" id="KW-1003">Cell membrane</keyword>
<keyword evidence="5 6" id="KW-0472">Membrane</keyword>